<accession>A0A4R4KGF4</accession>
<evidence type="ECO:0000313" key="2">
    <source>
        <dbReference type="Proteomes" id="UP000295254"/>
    </source>
</evidence>
<proteinExistence type="predicted"/>
<protein>
    <submittedName>
        <fullName evidence="1">Uncharacterized protein</fullName>
    </submittedName>
</protein>
<reference evidence="2" key="1">
    <citation type="journal article" date="2019" name="bioRxiv">
        <title>Bacterially produced spermidine induces plant systemic susceptibility to pathogens.</title>
        <authorList>
            <person name="Melnyk R.A."/>
            <person name="Beskrovnaya P.A."/>
            <person name="Liu Z."/>
            <person name="Song Y."/>
            <person name="Haney C.H."/>
        </authorList>
    </citation>
    <scope>NUCLEOTIDE SEQUENCE [LARGE SCALE GENOMIC DNA]</scope>
    <source>
        <strain evidence="2">Dha-51</strain>
    </source>
</reference>
<comment type="caution">
    <text evidence="1">The sequence shown here is derived from an EMBL/GenBank/DDBJ whole genome shotgun (WGS) entry which is preliminary data.</text>
</comment>
<gene>
    <name evidence="1" type="ORF">EIY72_07340</name>
</gene>
<evidence type="ECO:0000313" key="1">
    <source>
        <dbReference type="EMBL" id="TDB66753.1"/>
    </source>
</evidence>
<dbReference type="Proteomes" id="UP000295254">
    <property type="component" value="Unassembled WGS sequence"/>
</dbReference>
<dbReference type="EMBL" id="RRZK01000007">
    <property type="protein sequence ID" value="TDB66753.1"/>
    <property type="molecule type" value="Genomic_DNA"/>
</dbReference>
<keyword evidence="2" id="KW-1185">Reference proteome</keyword>
<organism evidence="1 2">
    <name type="scientific">Pseudomonas vancouverensis</name>
    <dbReference type="NCBI Taxonomy" id="95300"/>
    <lineage>
        <taxon>Bacteria</taxon>
        <taxon>Pseudomonadati</taxon>
        <taxon>Pseudomonadota</taxon>
        <taxon>Gammaproteobacteria</taxon>
        <taxon>Pseudomonadales</taxon>
        <taxon>Pseudomonadaceae</taxon>
        <taxon>Pseudomonas</taxon>
    </lineage>
</organism>
<sequence>MYKHGVLLSREPWNISWSPNEVRVSMQLIRKDTAWDAENGIKTHKLVDDLIYVEAASLDNGETFHISAIRRDVDNYVDRNVQTKLIALAKTYISVMNV</sequence>
<dbReference type="OrthoDB" id="7017034at2"/>
<name>A0A4R4KGF4_PSEVA</name>
<dbReference type="AlphaFoldDB" id="A0A4R4KGF4"/>